<name>A0AAX1N9Q5_9BACT</name>
<dbReference type="EMBL" id="CP076132">
    <property type="protein sequence ID" value="QWG02975.1"/>
    <property type="molecule type" value="Genomic_DNA"/>
</dbReference>
<evidence type="ECO:0000313" key="1">
    <source>
        <dbReference type="EMBL" id="QWG02975.1"/>
    </source>
</evidence>
<gene>
    <name evidence="1" type="ORF">KMW28_05180</name>
</gene>
<reference evidence="1 2" key="1">
    <citation type="submission" date="2021-05" db="EMBL/GenBank/DDBJ databases">
        <title>Comparative genomic studies on the polysaccharide-degrading batcterial strains of the Flammeovirga genus.</title>
        <authorList>
            <person name="Zewei F."/>
            <person name="Zheng Z."/>
            <person name="Yu L."/>
            <person name="Ruyue G."/>
            <person name="Yanhong M."/>
            <person name="Yuanyuan C."/>
            <person name="Jingyan G."/>
            <person name="Wenjun H."/>
        </authorList>
    </citation>
    <scope>NUCLEOTIDE SEQUENCE [LARGE SCALE GENOMIC DNA]</scope>
    <source>
        <strain evidence="1 2">NBRC:100898</strain>
    </source>
</reference>
<dbReference type="RefSeq" id="WP_169664440.1">
    <property type="nucleotide sequence ID" value="NZ_CP076132.1"/>
</dbReference>
<evidence type="ECO:0000313" key="2">
    <source>
        <dbReference type="Proteomes" id="UP000678679"/>
    </source>
</evidence>
<accession>A0AAX1N9Q5</accession>
<protein>
    <submittedName>
        <fullName evidence="1">DUF4249 domain-containing protein</fullName>
    </submittedName>
</protein>
<dbReference type="KEGG" id="fya:KMW28_05180"/>
<keyword evidence="2" id="KW-1185">Reference proteome</keyword>
<dbReference type="AlphaFoldDB" id="A0AAX1N9Q5"/>
<proteinExistence type="predicted"/>
<dbReference type="PROSITE" id="PS51257">
    <property type="entry name" value="PROKAR_LIPOPROTEIN"/>
    <property type="match status" value="1"/>
</dbReference>
<organism evidence="1 2">
    <name type="scientific">Flammeovirga yaeyamensis</name>
    <dbReference type="NCBI Taxonomy" id="367791"/>
    <lineage>
        <taxon>Bacteria</taxon>
        <taxon>Pseudomonadati</taxon>
        <taxon>Bacteroidota</taxon>
        <taxon>Cytophagia</taxon>
        <taxon>Cytophagales</taxon>
        <taxon>Flammeovirgaceae</taxon>
        <taxon>Flammeovirga</taxon>
    </lineage>
</organism>
<sequence length="263" mass="29891">MKYYIYITFFVLLFSCTPTDEDVNILDTPIVESYLHPNQFAEVLVKNQIDYLNGDSTYTYVNGLSIQISNGEKIYDLNDIGNGQYQNKELIITEGEEYQLSFNYRNALVYSETYIPSTPQNFALSSTYIQAFKPSGGFPGSIPEPVLISFQNANAEYHYIGIKCIEENPRVIQDLDEDEDWPPLSFHLAPTKGEEERLTPMQFHYYGDHEVILYKVTAEFAALFENSDNSSINITDPPTNLENAFGIFSGINSDTLSLRVISL</sequence>
<dbReference type="Proteomes" id="UP000678679">
    <property type="component" value="Chromosome 1"/>
</dbReference>